<evidence type="ECO:0000256" key="2">
    <source>
        <dbReference type="ARBA" id="ARBA00009306"/>
    </source>
</evidence>
<accession>A0A1G6ZKU1</accession>
<evidence type="ECO:0000256" key="3">
    <source>
        <dbReference type="ARBA" id="ARBA00022448"/>
    </source>
</evidence>
<evidence type="ECO:0000259" key="9">
    <source>
        <dbReference type="PROSITE" id="PS50928"/>
    </source>
</evidence>
<evidence type="ECO:0000256" key="6">
    <source>
        <dbReference type="ARBA" id="ARBA00022989"/>
    </source>
</evidence>
<evidence type="ECO:0000313" key="11">
    <source>
        <dbReference type="Proteomes" id="UP000199344"/>
    </source>
</evidence>
<feature type="domain" description="ABC transmembrane type-1" evidence="9">
    <location>
        <begin position="89"/>
        <end position="305"/>
    </location>
</feature>
<name>A0A1G6ZKU1_9RHOB</name>
<feature type="transmembrane region" description="Helical" evidence="8">
    <location>
        <begin position="168"/>
        <end position="188"/>
    </location>
</feature>
<evidence type="ECO:0000313" key="10">
    <source>
        <dbReference type="EMBL" id="SDE02907.1"/>
    </source>
</evidence>
<sequence>MTTQATDARAPGLFRRLFRTEASQGRLALGMNLPSMLIFAVILAYPIFFAGYLSFHDVGVRELRSGEYPWAGFDNYAKLFSDPVFWKALRTTFLFVFVSVVLEVVIGLAIALVISNSDIRLSKVTKFLILVPWAVPPIVNGFLWSFIFNTQFGYLNRVLYNLGAIDEYVNWLGNTETAFMAVVVSYVWRTTPFNILLYHAALQGIPDHLYEAAELDGASAWKKFRHITLPLLRPVLAVTLILRTTFAFMVFDEIFAITQGGPGDDTWVAAWYTYKTAFQPPFDIGVGSASAYVLALIVGLIAISYIKFVYKKVEY</sequence>
<evidence type="ECO:0000256" key="5">
    <source>
        <dbReference type="ARBA" id="ARBA00022692"/>
    </source>
</evidence>
<dbReference type="Gene3D" id="1.10.3720.10">
    <property type="entry name" value="MetI-like"/>
    <property type="match status" value="1"/>
</dbReference>
<dbReference type="STRING" id="591205.SAMN05421538_103285"/>
<evidence type="ECO:0000256" key="8">
    <source>
        <dbReference type="RuleBase" id="RU363032"/>
    </source>
</evidence>
<proteinExistence type="inferred from homology"/>
<dbReference type="SUPFAM" id="SSF161098">
    <property type="entry name" value="MetI-like"/>
    <property type="match status" value="1"/>
</dbReference>
<keyword evidence="3 8" id="KW-0813">Transport</keyword>
<dbReference type="PANTHER" id="PTHR43227">
    <property type="entry name" value="BLL4140 PROTEIN"/>
    <property type="match status" value="1"/>
</dbReference>
<dbReference type="OrthoDB" id="9805108at2"/>
<feature type="transmembrane region" description="Helical" evidence="8">
    <location>
        <begin position="93"/>
        <end position="115"/>
    </location>
</feature>
<feature type="transmembrane region" description="Helical" evidence="8">
    <location>
        <begin position="289"/>
        <end position="310"/>
    </location>
</feature>
<dbReference type="CDD" id="cd06261">
    <property type="entry name" value="TM_PBP2"/>
    <property type="match status" value="1"/>
</dbReference>
<comment type="similarity">
    <text evidence="2 8">Belongs to the binding-protein-dependent transport system permease family.</text>
</comment>
<feature type="transmembrane region" description="Helical" evidence="8">
    <location>
        <begin position="127"/>
        <end position="148"/>
    </location>
</feature>
<dbReference type="Proteomes" id="UP000199344">
    <property type="component" value="Unassembled WGS sequence"/>
</dbReference>
<keyword evidence="5 8" id="KW-0812">Transmembrane</keyword>
<keyword evidence="10" id="KW-0762">Sugar transport</keyword>
<reference evidence="10 11" key="1">
    <citation type="submission" date="2016-10" db="EMBL/GenBank/DDBJ databases">
        <authorList>
            <person name="de Groot N.N."/>
        </authorList>
    </citation>
    <scope>NUCLEOTIDE SEQUENCE [LARGE SCALE GENOMIC DNA]</scope>
    <source>
        <strain evidence="10 11">DSM 22220</strain>
    </source>
</reference>
<dbReference type="InterPro" id="IPR035906">
    <property type="entry name" value="MetI-like_sf"/>
</dbReference>
<dbReference type="AlphaFoldDB" id="A0A1G6ZKU1"/>
<evidence type="ECO:0000256" key="4">
    <source>
        <dbReference type="ARBA" id="ARBA00022475"/>
    </source>
</evidence>
<dbReference type="InterPro" id="IPR050809">
    <property type="entry name" value="UgpAE/MalFG_permease"/>
</dbReference>
<dbReference type="Pfam" id="PF00528">
    <property type="entry name" value="BPD_transp_1"/>
    <property type="match status" value="1"/>
</dbReference>
<dbReference type="GO" id="GO:0005886">
    <property type="term" value="C:plasma membrane"/>
    <property type="evidence" value="ECO:0007669"/>
    <property type="project" value="UniProtKB-SubCell"/>
</dbReference>
<keyword evidence="11" id="KW-1185">Reference proteome</keyword>
<gene>
    <name evidence="10" type="ORF">SAMN05421538_103285</name>
</gene>
<dbReference type="InterPro" id="IPR000515">
    <property type="entry name" value="MetI-like"/>
</dbReference>
<organism evidence="10 11">
    <name type="scientific">Paracoccus isoporae</name>
    <dbReference type="NCBI Taxonomy" id="591205"/>
    <lineage>
        <taxon>Bacteria</taxon>
        <taxon>Pseudomonadati</taxon>
        <taxon>Pseudomonadota</taxon>
        <taxon>Alphaproteobacteria</taxon>
        <taxon>Rhodobacterales</taxon>
        <taxon>Paracoccaceae</taxon>
        <taxon>Paracoccus</taxon>
    </lineage>
</organism>
<dbReference type="EMBL" id="FNAH01000003">
    <property type="protein sequence ID" value="SDE02907.1"/>
    <property type="molecule type" value="Genomic_DNA"/>
</dbReference>
<feature type="transmembrane region" description="Helical" evidence="8">
    <location>
        <begin position="231"/>
        <end position="251"/>
    </location>
</feature>
<feature type="transmembrane region" description="Helical" evidence="8">
    <location>
        <begin position="36"/>
        <end position="55"/>
    </location>
</feature>
<evidence type="ECO:0000256" key="1">
    <source>
        <dbReference type="ARBA" id="ARBA00004651"/>
    </source>
</evidence>
<dbReference type="PROSITE" id="PS50928">
    <property type="entry name" value="ABC_TM1"/>
    <property type="match status" value="1"/>
</dbReference>
<evidence type="ECO:0000256" key="7">
    <source>
        <dbReference type="ARBA" id="ARBA00023136"/>
    </source>
</evidence>
<dbReference type="GO" id="GO:0055085">
    <property type="term" value="P:transmembrane transport"/>
    <property type="evidence" value="ECO:0007669"/>
    <property type="project" value="InterPro"/>
</dbReference>
<keyword evidence="4" id="KW-1003">Cell membrane</keyword>
<keyword evidence="6 8" id="KW-1133">Transmembrane helix</keyword>
<comment type="subcellular location">
    <subcellularLocation>
        <location evidence="1 8">Cell membrane</location>
        <topology evidence="1 8">Multi-pass membrane protein</topology>
    </subcellularLocation>
</comment>
<dbReference type="RefSeq" id="WP_090522485.1">
    <property type="nucleotide sequence ID" value="NZ_FNAH01000003.1"/>
</dbReference>
<dbReference type="PANTHER" id="PTHR43227:SF11">
    <property type="entry name" value="BLL4140 PROTEIN"/>
    <property type="match status" value="1"/>
</dbReference>
<protein>
    <submittedName>
        <fullName evidence="10">Multiple sugar transport system permease protein</fullName>
    </submittedName>
</protein>
<keyword evidence="7 8" id="KW-0472">Membrane</keyword>